<dbReference type="EMBL" id="AP011529">
    <property type="protein sequence ID" value="BAI79941.1"/>
    <property type="molecule type" value="Genomic_DNA"/>
</dbReference>
<feature type="binding site" evidence="10">
    <location>
        <begin position="180"/>
        <end position="181"/>
    </location>
    <ligand>
        <name>substrate</name>
    </ligand>
</feature>
<dbReference type="HAMAP" id="MF_01405">
    <property type="entry name" value="Non_canon_purine_NTPase"/>
    <property type="match status" value="1"/>
</dbReference>
<feature type="binding site" evidence="10">
    <location>
        <position position="70"/>
    </location>
    <ligand>
        <name>Mg(2+)</name>
        <dbReference type="ChEBI" id="CHEBI:18420"/>
    </ligand>
</feature>
<dbReference type="SUPFAM" id="SSF52972">
    <property type="entry name" value="ITPase-like"/>
    <property type="match status" value="1"/>
</dbReference>
<dbReference type="InterPro" id="IPR020922">
    <property type="entry name" value="dITP/XTP_pyrophosphatase"/>
</dbReference>
<name>D3PBG8_DEFDS</name>
<dbReference type="eggNOG" id="COG0127">
    <property type="taxonomic scope" value="Bacteria"/>
</dbReference>
<keyword evidence="3 10" id="KW-0479">Metal-binding</keyword>
<dbReference type="EC" id="3.6.1.66" evidence="10"/>
<feature type="binding site" evidence="10">
    <location>
        <begin position="9"/>
        <end position="14"/>
    </location>
    <ligand>
        <name>substrate</name>
    </ligand>
</feature>
<reference evidence="12 13" key="1">
    <citation type="journal article" date="2010" name="DNA Res.">
        <title>Bacterial lifestyle in a deep-sea hydrothermal vent chimney revealed by the genome sequence of the thermophilic bacterium Deferribacter desulfuricans SSM1.</title>
        <authorList>
            <person name="Takaki Y."/>
            <person name="Shimamura S."/>
            <person name="Nakagawa S."/>
            <person name="Fukuhara Y."/>
            <person name="Horikawa H."/>
            <person name="Ankai A."/>
            <person name="Harada T."/>
            <person name="Hosoyama A."/>
            <person name="Oguchi A."/>
            <person name="Fukui S."/>
            <person name="Fujita N."/>
            <person name="Takami H."/>
            <person name="Takai K."/>
        </authorList>
    </citation>
    <scope>NUCLEOTIDE SEQUENCE [LARGE SCALE GENOMIC DNA]</scope>
    <source>
        <strain evidence="13">DSM 14783 / JCM 11476 / NBRC 101012 / SSM1</strain>
    </source>
</reference>
<evidence type="ECO:0000256" key="2">
    <source>
        <dbReference type="ARBA" id="ARBA00011738"/>
    </source>
</evidence>
<comment type="cofactor">
    <cofactor evidence="10">
        <name>Mg(2+)</name>
        <dbReference type="ChEBI" id="CHEBI:18420"/>
    </cofactor>
    <text evidence="10">Binds 1 Mg(2+) ion per subunit.</text>
</comment>
<dbReference type="NCBIfam" id="TIGR00042">
    <property type="entry name" value="RdgB/HAM1 family non-canonical purine NTP pyrophosphatase"/>
    <property type="match status" value="1"/>
</dbReference>
<evidence type="ECO:0000256" key="11">
    <source>
        <dbReference type="RuleBase" id="RU003781"/>
    </source>
</evidence>
<feature type="binding site" evidence="10">
    <location>
        <begin position="153"/>
        <end position="156"/>
    </location>
    <ligand>
        <name>substrate</name>
    </ligand>
</feature>
<comment type="subunit">
    <text evidence="2 10">Homodimer.</text>
</comment>
<comment type="catalytic activity">
    <reaction evidence="8 10">
        <text>dITP + H2O = dIMP + diphosphate + H(+)</text>
        <dbReference type="Rhea" id="RHEA:28342"/>
        <dbReference type="ChEBI" id="CHEBI:15377"/>
        <dbReference type="ChEBI" id="CHEBI:15378"/>
        <dbReference type="ChEBI" id="CHEBI:33019"/>
        <dbReference type="ChEBI" id="CHEBI:61194"/>
        <dbReference type="ChEBI" id="CHEBI:61382"/>
        <dbReference type="EC" id="3.6.1.66"/>
    </reaction>
</comment>
<dbReference type="GO" id="GO:0036220">
    <property type="term" value="F:ITP diphosphatase activity"/>
    <property type="evidence" value="ECO:0007669"/>
    <property type="project" value="UniProtKB-UniRule"/>
</dbReference>
<comment type="function">
    <text evidence="10">Pyrophosphatase that catalyzes the hydrolysis of nucleoside triphosphates to their monophosphate derivatives, with a high preference for the non-canonical purine nucleotides XTP (xanthosine triphosphate), dITP (deoxyinosine triphosphate) and ITP. Seems to function as a house-cleaning enzyme that removes non-canonical purine nucleotides from the nucleotide pool, thus preventing their incorporation into DNA/RNA and avoiding chromosomal lesions.</text>
</comment>
<feature type="binding site" evidence="10">
    <location>
        <position position="175"/>
    </location>
    <ligand>
        <name>substrate</name>
    </ligand>
</feature>
<comment type="caution">
    <text evidence="10">Lacks conserved residue(s) required for the propagation of feature annotation.</text>
</comment>
<organism evidence="12 13">
    <name type="scientific">Deferribacter desulfuricans (strain DSM 14783 / JCM 11476 / NBRC 101012 / SSM1)</name>
    <dbReference type="NCBI Taxonomy" id="639282"/>
    <lineage>
        <taxon>Bacteria</taxon>
        <taxon>Pseudomonadati</taxon>
        <taxon>Deferribacterota</taxon>
        <taxon>Deferribacteres</taxon>
        <taxon>Deferribacterales</taxon>
        <taxon>Deferribacteraceae</taxon>
        <taxon>Deferribacter</taxon>
    </lineage>
</organism>
<dbReference type="NCBIfam" id="NF011397">
    <property type="entry name" value="PRK14822.1"/>
    <property type="match status" value="1"/>
</dbReference>
<dbReference type="GO" id="GO:0005829">
    <property type="term" value="C:cytosol"/>
    <property type="evidence" value="ECO:0007669"/>
    <property type="project" value="TreeGrafter"/>
</dbReference>
<dbReference type="GO" id="GO:0000166">
    <property type="term" value="F:nucleotide binding"/>
    <property type="evidence" value="ECO:0007669"/>
    <property type="project" value="UniProtKB-KW"/>
</dbReference>
<dbReference type="CDD" id="cd00515">
    <property type="entry name" value="HAM1"/>
    <property type="match status" value="1"/>
</dbReference>
<evidence type="ECO:0000256" key="4">
    <source>
        <dbReference type="ARBA" id="ARBA00022741"/>
    </source>
</evidence>
<comment type="catalytic activity">
    <reaction evidence="9 10">
        <text>XTP + H2O = XMP + diphosphate + H(+)</text>
        <dbReference type="Rhea" id="RHEA:28610"/>
        <dbReference type="ChEBI" id="CHEBI:15377"/>
        <dbReference type="ChEBI" id="CHEBI:15378"/>
        <dbReference type="ChEBI" id="CHEBI:33019"/>
        <dbReference type="ChEBI" id="CHEBI:57464"/>
        <dbReference type="ChEBI" id="CHEBI:61314"/>
        <dbReference type="EC" id="3.6.1.66"/>
    </reaction>
</comment>
<keyword evidence="5 10" id="KW-0378">Hydrolase</keyword>
<dbReference type="GO" id="GO:0009146">
    <property type="term" value="P:purine nucleoside triphosphate catabolic process"/>
    <property type="evidence" value="ECO:0007669"/>
    <property type="project" value="UniProtKB-UniRule"/>
</dbReference>
<evidence type="ECO:0000313" key="13">
    <source>
        <dbReference type="Proteomes" id="UP000001520"/>
    </source>
</evidence>
<dbReference type="KEGG" id="ddf:DEFDS_0447"/>
<dbReference type="InterPro" id="IPR029001">
    <property type="entry name" value="ITPase-like_fam"/>
</dbReference>
<dbReference type="Pfam" id="PF01725">
    <property type="entry name" value="Ham1p_like"/>
    <property type="match status" value="1"/>
</dbReference>
<dbReference type="OrthoDB" id="9807456at2"/>
<gene>
    <name evidence="12" type="ordered locus">DEFDS_0447</name>
</gene>
<sequence>MIDKVYVATKNKGKLKEISEILKPIEVISVYEVVENPVDIVEDGSTFEENARKKGEELSRFVEGYVIADDSGLVVEVLNGKPGIYSARYAGENATDMENNLKLLKELEGTPFENRDAKFVCVIALCKDGKTIETFYGECKGKIGFELKGENGFGYDPLFVLDNGRTMAELSSDEKNRISHRREALAKLKKFLDNVSKNN</sequence>
<evidence type="ECO:0000256" key="6">
    <source>
        <dbReference type="ARBA" id="ARBA00022842"/>
    </source>
</evidence>
<comment type="catalytic activity">
    <reaction evidence="10">
        <text>ITP + H2O = IMP + diphosphate + H(+)</text>
        <dbReference type="Rhea" id="RHEA:29399"/>
        <dbReference type="ChEBI" id="CHEBI:15377"/>
        <dbReference type="ChEBI" id="CHEBI:15378"/>
        <dbReference type="ChEBI" id="CHEBI:33019"/>
        <dbReference type="ChEBI" id="CHEBI:58053"/>
        <dbReference type="ChEBI" id="CHEBI:61402"/>
        <dbReference type="EC" id="3.6.1.66"/>
    </reaction>
</comment>
<evidence type="ECO:0000256" key="10">
    <source>
        <dbReference type="HAMAP-Rule" id="MF_01405"/>
    </source>
</evidence>
<keyword evidence="4 10" id="KW-0547">Nucleotide-binding</keyword>
<evidence type="ECO:0000256" key="3">
    <source>
        <dbReference type="ARBA" id="ARBA00022723"/>
    </source>
</evidence>
<keyword evidence="7 10" id="KW-0546">Nucleotide metabolism</keyword>
<dbReference type="Proteomes" id="UP000001520">
    <property type="component" value="Chromosome"/>
</dbReference>
<dbReference type="HOGENOM" id="CLU_082080_0_2_0"/>
<evidence type="ECO:0000256" key="7">
    <source>
        <dbReference type="ARBA" id="ARBA00023080"/>
    </source>
</evidence>
<dbReference type="Gene3D" id="3.90.950.10">
    <property type="match status" value="1"/>
</dbReference>
<accession>D3PBG8</accession>
<evidence type="ECO:0000256" key="5">
    <source>
        <dbReference type="ARBA" id="ARBA00022801"/>
    </source>
</evidence>
<feature type="binding site" evidence="10">
    <location>
        <position position="71"/>
    </location>
    <ligand>
        <name>substrate</name>
    </ligand>
</feature>
<dbReference type="GO" id="GO:0046872">
    <property type="term" value="F:metal ion binding"/>
    <property type="evidence" value="ECO:0007669"/>
    <property type="project" value="UniProtKB-KW"/>
</dbReference>
<proteinExistence type="inferred from homology"/>
<dbReference type="GO" id="GO:0035870">
    <property type="term" value="F:dITP diphosphatase activity"/>
    <property type="evidence" value="ECO:0007669"/>
    <property type="project" value="UniProtKB-UniRule"/>
</dbReference>
<keyword evidence="6 10" id="KW-0460">Magnesium</keyword>
<feature type="active site" description="Proton acceptor" evidence="10">
    <location>
        <position position="70"/>
    </location>
</feature>
<evidence type="ECO:0000313" key="12">
    <source>
        <dbReference type="EMBL" id="BAI79941.1"/>
    </source>
</evidence>
<evidence type="ECO:0000256" key="1">
    <source>
        <dbReference type="ARBA" id="ARBA00008023"/>
    </source>
</evidence>
<dbReference type="PANTHER" id="PTHR11067">
    <property type="entry name" value="INOSINE TRIPHOSPHATE PYROPHOSPHATASE/HAM1 PROTEIN"/>
    <property type="match status" value="1"/>
</dbReference>
<dbReference type="GO" id="GO:0009117">
    <property type="term" value="P:nucleotide metabolic process"/>
    <property type="evidence" value="ECO:0007669"/>
    <property type="project" value="UniProtKB-KW"/>
</dbReference>
<dbReference type="GO" id="GO:0017111">
    <property type="term" value="F:ribonucleoside triphosphate phosphatase activity"/>
    <property type="evidence" value="ECO:0007669"/>
    <property type="project" value="InterPro"/>
</dbReference>
<dbReference type="STRING" id="639282.DEFDS_0447"/>
<dbReference type="FunFam" id="3.90.950.10:FF:000001">
    <property type="entry name" value="dITP/XTP pyrophosphatase"/>
    <property type="match status" value="1"/>
</dbReference>
<dbReference type="PANTHER" id="PTHR11067:SF9">
    <property type="entry name" value="INOSINE TRIPHOSPHATE PYROPHOSPHATASE"/>
    <property type="match status" value="1"/>
</dbReference>
<evidence type="ECO:0000256" key="8">
    <source>
        <dbReference type="ARBA" id="ARBA00051875"/>
    </source>
</evidence>
<protein>
    <recommendedName>
        <fullName evidence="10">dITP/XTP pyrophosphatase</fullName>
        <ecNumber evidence="10">3.6.1.66</ecNumber>
    </recommendedName>
    <alternativeName>
        <fullName evidence="10">Non-canonical purine NTP pyrophosphatase</fullName>
    </alternativeName>
    <alternativeName>
        <fullName evidence="10">Non-standard purine NTP pyrophosphatase</fullName>
    </alternativeName>
    <alternativeName>
        <fullName evidence="10">Nucleoside-triphosphate diphosphatase</fullName>
    </alternativeName>
    <alternativeName>
        <fullName evidence="10">Nucleoside-triphosphate pyrophosphatase</fullName>
        <shortName evidence="10">NTPase</shortName>
    </alternativeName>
</protein>
<dbReference type="GO" id="GO:0036222">
    <property type="term" value="F:XTP diphosphatase activity"/>
    <property type="evidence" value="ECO:0007669"/>
    <property type="project" value="UniProtKB-UniRule"/>
</dbReference>
<keyword evidence="13" id="KW-1185">Reference proteome</keyword>
<dbReference type="RefSeq" id="WP_013007189.1">
    <property type="nucleotide sequence ID" value="NC_013939.1"/>
</dbReference>
<evidence type="ECO:0000256" key="9">
    <source>
        <dbReference type="ARBA" id="ARBA00052017"/>
    </source>
</evidence>
<dbReference type="InterPro" id="IPR002637">
    <property type="entry name" value="RdgB/HAM1"/>
</dbReference>
<comment type="similarity">
    <text evidence="1 10 11">Belongs to the HAM1 NTPase family.</text>
</comment>
<dbReference type="AlphaFoldDB" id="D3PBG8"/>